<dbReference type="EMBL" id="JACOON010000001">
    <property type="protein sequence ID" value="MBC5647393.1"/>
    <property type="molecule type" value="Genomic_DNA"/>
</dbReference>
<evidence type="ECO:0000313" key="11">
    <source>
        <dbReference type="Proteomes" id="UP000606889"/>
    </source>
</evidence>
<evidence type="ECO:0000259" key="9">
    <source>
        <dbReference type="Pfam" id="PF21082"/>
    </source>
</evidence>
<dbReference type="InterPro" id="IPR023408">
    <property type="entry name" value="MscS_beta-dom_sf"/>
</dbReference>
<dbReference type="RefSeq" id="WP_186856891.1">
    <property type="nucleotide sequence ID" value="NZ_JACOON010000001.1"/>
</dbReference>
<evidence type="ECO:0000259" key="8">
    <source>
        <dbReference type="Pfam" id="PF00924"/>
    </source>
</evidence>
<dbReference type="SUPFAM" id="SSF82861">
    <property type="entry name" value="Mechanosensitive channel protein MscS (YggB), transmembrane region"/>
    <property type="match status" value="1"/>
</dbReference>
<dbReference type="Pfam" id="PF21082">
    <property type="entry name" value="MS_channel_3rd"/>
    <property type="match status" value="1"/>
</dbReference>
<dbReference type="PANTHER" id="PTHR30221">
    <property type="entry name" value="SMALL-CONDUCTANCE MECHANOSENSITIVE CHANNEL"/>
    <property type="match status" value="1"/>
</dbReference>
<comment type="subcellular location">
    <subcellularLocation>
        <location evidence="1">Cell membrane</location>
        <topology evidence="1">Multi-pass membrane protein</topology>
    </subcellularLocation>
</comment>
<gene>
    <name evidence="10" type="ORF">H8S18_03475</name>
</gene>
<evidence type="ECO:0000256" key="4">
    <source>
        <dbReference type="ARBA" id="ARBA00022692"/>
    </source>
</evidence>
<evidence type="ECO:0000256" key="3">
    <source>
        <dbReference type="ARBA" id="ARBA00022475"/>
    </source>
</evidence>
<evidence type="ECO:0000256" key="5">
    <source>
        <dbReference type="ARBA" id="ARBA00022989"/>
    </source>
</evidence>
<keyword evidence="5 7" id="KW-1133">Transmembrane helix</keyword>
<feature type="transmembrane region" description="Helical" evidence="7">
    <location>
        <begin position="78"/>
        <end position="95"/>
    </location>
</feature>
<evidence type="ECO:0000256" key="2">
    <source>
        <dbReference type="ARBA" id="ARBA00008017"/>
    </source>
</evidence>
<evidence type="ECO:0000256" key="6">
    <source>
        <dbReference type="ARBA" id="ARBA00023136"/>
    </source>
</evidence>
<dbReference type="Gene3D" id="3.30.70.100">
    <property type="match status" value="1"/>
</dbReference>
<organism evidence="10 11">
    <name type="scientific">Christensenella tenuis</name>
    <dbReference type="NCBI Taxonomy" id="2763033"/>
    <lineage>
        <taxon>Bacteria</taxon>
        <taxon>Bacillati</taxon>
        <taxon>Bacillota</taxon>
        <taxon>Clostridia</taxon>
        <taxon>Christensenellales</taxon>
        <taxon>Christensenellaceae</taxon>
        <taxon>Christensenella</taxon>
    </lineage>
</organism>
<dbReference type="Gene3D" id="2.30.30.60">
    <property type="match status" value="1"/>
</dbReference>
<dbReference type="InterPro" id="IPR011066">
    <property type="entry name" value="MscS_channel_C_sf"/>
</dbReference>
<evidence type="ECO:0000256" key="7">
    <source>
        <dbReference type="SAM" id="Phobius"/>
    </source>
</evidence>
<dbReference type="Proteomes" id="UP000606889">
    <property type="component" value="Unassembled WGS sequence"/>
</dbReference>
<proteinExistence type="inferred from homology"/>
<keyword evidence="6 7" id="KW-0472">Membrane</keyword>
<comment type="similarity">
    <text evidence="2">Belongs to the MscS (TC 1.A.23) family.</text>
</comment>
<accession>A0ABR7ECN2</accession>
<dbReference type="InterPro" id="IPR049278">
    <property type="entry name" value="MS_channel_C"/>
</dbReference>
<evidence type="ECO:0000256" key="1">
    <source>
        <dbReference type="ARBA" id="ARBA00004651"/>
    </source>
</evidence>
<dbReference type="Gene3D" id="1.10.287.1260">
    <property type="match status" value="1"/>
</dbReference>
<keyword evidence="11" id="KW-1185">Reference proteome</keyword>
<name>A0ABR7ECN2_9FIRM</name>
<dbReference type="InterPro" id="IPR011014">
    <property type="entry name" value="MscS_channel_TM-2"/>
</dbReference>
<comment type="caution">
    <text evidence="10">The sequence shown here is derived from an EMBL/GenBank/DDBJ whole genome shotgun (WGS) entry which is preliminary data.</text>
</comment>
<evidence type="ECO:0000313" key="10">
    <source>
        <dbReference type="EMBL" id="MBC5647393.1"/>
    </source>
</evidence>
<dbReference type="InterPro" id="IPR010920">
    <property type="entry name" value="LSM_dom_sf"/>
</dbReference>
<dbReference type="InterPro" id="IPR006685">
    <property type="entry name" value="MscS_channel_2nd"/>
</dbReference>
<dbReference type="InterPro" id="IPR045275">
    <property type="entry name" value="MscS_archaea/bacteria_type"/>
</dbReference>
<dbReference type="PANTHER" id="PTHR30221:SF1">
    <property type="entry name" value="SMALL-CONDUCTANCE MECHANOSENSITIVE CHANNEL"/>
    <property type="match status" value="1"/>
</dbReference>
<keyword evidence="3" id="KW-1003">Cell membrane</keyword>
<dbReference type="Pfam" id="PF00924">
    <property type="entry name" value="MS_channel_2nd"/>
    <property type="match status" value="1"/>
</dbReference>
<feature type="domain" description="Mechanosensitive ion channel MscS C-terminal" evidence="9">
    <location>
        <begin position="204"/>
        <end position="294"/>
    </location>
</feature>
<dbReference type="SUPFAM" id="SSF82689">
    <property type="entry name" value="Mechanosensitive channel protein MscS (YggB), C-terminal domain"/>
    <property type="match status" value="1"/>
</dbReference>
<feature type="domain" description="Mechanosensitive ion channel MscS" evidence="8">
    <location>
        <begin position="123"/>
        <end position="184"/>
    </location>
</feature>
<reference evidence="10 11" key="1">
    <citation type="submission" date="2020-08" db="EMBL/GenBank/DDBJ databases">
        <title>Genome public.</title>
        <authorList>
            <person name="Liu C."/>
            <person name="Sun Q."/>
        </authorList>
    </citation>
    <scope>NUCLEOTIDE SEQUENCE [LARGE SCALE GENOMIC DNA]</scope>
    <source>
        <strain evidence="10 11">NSJ-35</strain>
    </source>
</reference>
<sequence length="311" mass="33533">MTLMDTGVGLLADQASGVTTQTVGNAFEKWESEVFSLGLVNTVIYAAIVAAIAFIIIKLIQHFLARKLTGNARIFYRLIYVAIIIVAVLCVLMTIKPLSSLGTGLLASSGIAGIVIGLAAQQTLGNVFSGISISAAKPFEVGEFIEILNVTPPVMGVVKDIGLRHTTILDASNKSIVIPNSIIDKDMIRASHIIEQANVCSFLDVGISYDSDIDLAMKLLADTVQAHPGTLDVRTEKEKDSGAPAVTVRVQDLGESAIQLRAFVWTPDTSSSFPVLSDLRYTVKKEFDRQGIEIPYPYRNVVLKDNKKDAP</sequence>
<feature type="transmembrane region" description="Helical" evidence="7">
    <location>
        <begin position="34"/>
        <end position="57"/>
    </location>
</feature>
<keyword evidence="4 7" id="KW-0812">Transmembrane</keyword>
<dbReference type="SUPFAM" id="SSF50182">
    <property type="entry name" value="Sm-like ribonucleoproteins"/>
    <property type="match status" value="1"/>
</dbReference>
<protein>
    <submittedName>
        <fullName evidence="10">Mechanosensitive ion channel family protein</fullName>
    </submittedName>
</protein>